<name>A0A3E1NQF2_9BACT</name>
<dbReference type="EMBL" id="QTJU01000001">
    <property type="protein sequence ID" value="RFM30044.1"/>
    <property type="molecule type" value="Genomic_DNA"/>
</dbReference>
<accession>A0A3E1NQF2</accession>
<evidence type="ECO:0000313" key="1">
    <source>
        <dbReference type="EMBL" id="RFM30044.1"/>
    </source>
</evidence>
<comment type="caution">
    <text evidence="1">The sequence shown here is derived from an EMBL/GenBank/DDBJ whole genome shotgun (WGS) entry which is preliminary data.</text>
</comment>
<dbReference type="AlphaFoldDB" id="A0A3E1NQF2"/>
<dbReference type="RefSeq" id="WP_116845800.1">
    <property type="nucleotide sequence ID" value="NZ_QTJU01000001.1"/>
</dbReference>
<organism evidence="1 2">
    <name type="scientific">Deminuibacter soli</name>
    <dbReference type="NCBI Taxonomy" id="2291815"/>
    <lineage>
        <taxon>Bacteria</taxon>
        <taxon>Pseudomonadati</taxon>
        <taxon>Bacteroidota</taxon>
        <taxon>Chitinophagia</taxon>
        <taxon>Chitinophagales</taxon>
        <taxon>Chitinophagaceae</taxon>
        <taxon>Deminuibacter</taxon>
    </lineage>
</organism>
<reference evidence="1 2" key="1">
    <citation type="submission" date="2018-08" db="EMBL/GenBank/DDBJ databases">
        <title>Chitinophagaceae sp. K23C18032701, a novel bacterium isolated from forest soil.</title>
        <authorList>
            <person name="Wang C."/>
        </authorList>
    </citation>
    <scope>NUCLEOTIDE SEQUENCE [LARGE SCALE GENOMIC DNA]</scope>
    <source>
        <strain evidence="1 2">K23C18032701</strain>
    </source>
</reference>
<gene>
    <name evidence="1" type="ORF">DXN05_03470</name>
</gene>
<keyword evidence="2" id="KW-1185">Reference proteome</keyword>
<dbReference type="Proteomes" id="UP000261284">
    <property type="component" value="Unassembled WGS sequence"/>
</dbReference>
<proteinExistence type="predicted"/>
<sequence>MQAPKHYAIAFIVELVKAILAGLKTQTRRVLLKQPSSTATFVRYDTIGQALFSDGTVVPFPFGRIGSVLWVREEHFRYGHWEPVKDVLTNTGKQKWEFVGDTEEVRFDTAGMAFPIFTARSKSNPTKPYWHKRLARFMFRKHARVFLRVTGYSVERLQDISEADAKAEGVLRISAGGFGRSGEEWKNYRNIMPLRTAKQSFQSLWESINGVDSWAANPWVWVIEFDR</sequence>
<dbReference type="OrthoDB" id="72471at2"/>
<evidence type="ECO:0000313" key="2">
    <source>
        <dbReference type="Proteomes" id="UP000261284"/>
    </source>
</evidence>
<protein>
    <submittedName>
        <fullName evidence="1">Uncharacterized protein</fullName>
    </submittedName>
</protein>